<evidence type="ECO:0000313" key="3">
    <source>
        <dbReference type="Proteomes" id="UP001596303"/>
    </source>
</evidence>
<dbReference type="Pfam" id="PF04367">
    <property type="entry name" value="DUF502"/>
    <property type="match status" value="1"/>
</dbReference>
<feature type="transmembrane region" description="Helical" evidence="1">
    <location>
        <begin position="30"/>
        <end position="54"/>
    </location>
</feature>
<accession>A0ABW1SEP9</accession>
<feature type="transmembrane region" description="Helical" evidence="1">
    <location>
        <begin position="84"/>
        <end position="111"/>
    </location>
</feature>
<keyword evidence="3" id="KW-1185">Reference proteome</keyword>
<keyword evidence="1" id="KW-0472">Membrane</keyword>
<comment type="caution">
    <text evidence="2">The sequence shown here is derived from an EMBL/GenBank/DDBJ whole genome shotgun (WGS) entry which is preliminary data.</text>
</comment>
<dbReference type="EMBL" id="JBHSSW010000066">
    <property type="protein sequence ID" value="MFC6199899.1"/>
    <property type="molecule type" value="Genomic_DNA"/>
</dbReference>
<evidence type="ECO:0000313" key="2">
    <source>
        <dbReference type="EMBL" id="MFC6199899.1"/>
    </source>
</evidence>
<dbReference type="InterPro" id="IPR007462">
    <property type="entry name" value="COV1-like"/>
</dbReference>
<sequence>MSEEEKSVESDASSTKKNRLSFFGWVRSRLIAGLVIATPIVVPIFVLVLIISWIDERVKPIVRSAIPPGIRNTELFFDVTVNSLIGYIPGLGVLVAVVCLVFLGAFGANWLGRQIIRISEQIATRVPIVRTLYTPIRQLVDIFSDKDSSSFKEVVLVEYPKPGTWAVGFLTTRAREEVAHHLNKNYIGVFVPTTPNPTSGFLIFVPENEVRRLNMTVEDGAKLIVSAGVVMPKNEKEEVVILDGDDV</sequence>
<organism evidence="2 3">
    <name type="scientific">Ponticaulis profundi</name>
    <dbReference type="NCBI Taxonomy" id="2665222"/>
    <lineage>
        <taxon>Bacteria</taxon>
        <taxon>Pseudomonadati</taxon>
        <taxon>Pseudomonadota</taxon>
        <taxon>Alphaproteobacteria</taxon>
        <taxon>Hyphomonadales</taxon>
        <taxon>Hyphomonadaceae</taxon>
        <taxon>Ponticaulis</taxon>
    </lineage>
</organism>
<protein>
    <submittedName>
        <fullName evidence="2">DUF502 domain-containing protein</fullName>
    </submittedName>
</protein>
<dbReference type="RefSeq" id="WP_377381502.1">
    <property type="nucleotide sequence ID" value="NZ_JBHSSW010000066.1"/>
</dbReference>
<reference evidence="3" key="1">
    <citation type="journal article" date="2019" name="Int. J. Syst. Evol. Microbiol.">
        <title>The Global Catalogue of Microorganisms (GCM) 10K type strain sequencing project: providing services to taxonomists for standard genome sequencing and annotation.</title>
        <authorList>
            <consortium name="The Broad Institute Genomics Platform"/>
            <consortium name="The Broad Institute Genome Sequencing Center for Infectious Disease"/>
            <person name="Wu L."/>
            <person name="Ma J."/>
        </authorList>
    </citation>
    <scope>NUCLEOTIDE SEQUENCE [LARGE SCALE GENOMIC DNA]</scope>
    <source>
        <strain evidence="3">CGMCC-1.15741</strain>
    </source>
</reference>
<gene>
    <name evidence="2" type="ORF">ACFQDM_17635</name>
</gene>
<evidence type="ECO:0000256" key="1">
    <source>
        <dbReference type="SAM" id="Phobius"/>
    </source>
</evidence>
<dbReference type="PANTHER" id="PTHR31876:SF26">
    <property type="entry name" value="PROTEIN LIKE COV 2"/>
    <property type="match status" value="1"/>
</dbReference>
<dbReference type="PANTHER" id="PTHR31876">
    <property type="entry name" value="COV-LIKE PROTEIN 1"/>
    <property type="match status" value="1"/>
</dbReference>
<proteinExistence type="predicted"/>
<keyword evidence="1" id="KW-0812">Transmembrane</keyword>
<dbReference type="Proteomes" id="UP001596303">
    <property type="component" value="Unassembled WGS sequence"/>
</dbReference>
<keyword evidence="1" id="KW-1133">Transmembrane helix</keyword>
<name>A0ABW1SEP9_9PROT</name>